<name>A0A6L2NKF8_TANCI</name>
<dbReference type="PANTHER" id="PTHR11439:SF509">
    <property type="entry name" value="RNA-DIRECTED DNA POLYMERASE"/>
    <property type="match status" value="1"/>
</dbReference>
<dbReference type="AlphaFoldDB" id="A0A6L2NKF8"/>
<dbReference type="InterPro" id="IPR013103">
    <property type="entry name" value="RVT_2"/>
</dbReference>
<dbReference type="EMBL" id="BKCJ010009251">
    <property type="protein sequence ID" value="GEU86107.1"/>
    <property type="molecule type" value="Genomic_DNA"/>
</dbReference>
<comment type="caution">
    <text evidence="2">The sequence shown here is derived from an EMBL/GenBank/DDBJ whole genome shotgun (WGS) entry which is preliminary data.</text>
</comment>
<protein>
    <submittedName>
        <fullName evidence="2">Uncharacterized mitochondrial protein AtMg00810-like</fullName>
    </submittedName>
</protein>
<feature type="domain" description="Reverse transcriptase Ty1/copia-type" evidence="1">
    <location>
        <begin position="99"/>
        <end position="163"/>
    </location>
</feature>
<sequence>MSQDVMLCVMNSTIVFDDVNVEMQSDLKGQIQEKVFVTTTLQSELKRLKVLVAAVPRAVDIADSLVSSSIDQDAPSTSILSTQEQEHSPMISQDEFGGELKNKARLVAQEFKKEEGINFKESFAMVARIEAIRIFIANAANKNMMIFQMDIKMTLLNRELKEEAKPTEKHLHAVKRIFRYLKGTINMGLWYSKDTNMSLTVYLDADHVRCEDTRHRTSGSAQFLGDKLVSRSSKK</sequence>
<dbReference type="PANTHER" id="PTHR11439">
    <property type="entry name" value="GAG-POL-RELATED RETROTRANSPOSON"/>
    <property type="match status" value="1"/>
</dbReference>
<evidence type="ECO:0000313" key="2">
    <source>
        <dbReference type="EMBL" id="GEU86107.1"/>
    </source>
</evidence>
<evidence type="ECO:0000259" key="1">
    <source>
        <dbReference type="Pfam" id="PF07727"/>
    </source>
</evidence>
<gene>
    <name evidence="2" type="ORF">Tci_058085</name>
</gene>
<reference evidence="2" key="1">
    <citation type="journal article" date="2019" name="Sci. Rep.">
        <title>Draft genome of Tanacetum cinerariifolium, the natural source of mosquito coil.</title>
        <authorList>
            <person name="Yamashiro T."/>
            <person name="Shiraishi A."/>
            <person name="Satake H."/>
            <person name="Nakayama K."/>
        </authorList>
    </citation>
    <scope>NUCLEOTIDE SEQUENCE</scope>
</reference>
<proteinExistence type="predicted"/>
<dbReference type="Pfam" id="PF07727">
    <property type="entry name" value="RVT_2"/>
    <property type="match status" value="1"/>
</dbReference>
<accession>A0A6L2NKF8</accession>
<organism evidence="2">
    <name type="scientific">Tanacetum cinerariifolium</name>
    <name type="common">Dalmatian daisy</name>
    <name type="synonym">Chrysanthemum cinerariifolium</name>
    <dbReference type="NCBI Taxonomy" id="118510"/>
    <lineage>
        <taxon>Eukaryota</taxon>
        <taxon>Viridiplantae</taxon>
        <taxon>Streptophyta</taxon>
        <taxon>Embryophyta</taxon>
        <taxon>Tracheophyta</taxon>
        <taxon>Spermatophyta</taxon>
        <taxon>Magnoliopsida</taxon>
        <taxon>eudicotyledons</taxon>
        <taxon>Gunneridae</taxon>
        <taxon>Pentapetalae</taxon>
        <taxon>asterids</taxon>
        <taxon>campanulids</taxon>
        <taxon>Asterales</taxon>
        <taxon>Asteraceae</taxon>
        <taxon>Asteroideae</taxon>
        <taxon>Anthemideae</taxon>
        <taxon>Anthemidinae</taxon>
        <taxon>Tanacetum</taxon>
    </lineage>
</organism>